<keyword evidence="2" id="KW-1003">Cell membrane</keyword>
<protein>
    <submittedName>
        <fullName evidence="7">Amino acid transporter</fullName>
    </submittedName>
</protein>
<dbReference type="RefSeq" id="WP_284258594.1">
    <property type="nucleotide sequence ID" value="NZ_BSOS01000067.1"/>
</dbReference>
<dbReference type="EMBL" id="BSOS01000067">
    <property type="protein sequence ID" value="GLR67831.1"/>
    <property type="molecule type" value="Genomic_DNA"/>
</dbReference>
<feature type="transmembrane region" description="Helical" evidence="6">
    <location>
        <begin position="285"/>
        <end position="304"/>
    </location>
</feature>
<keyword evidence="8" id="KW-1185">Reference proteome</keyword>
<feature type="transmembrane region" description="Helical" evidence="6">
    <location>
        <begin position="409"/>
        <end position="425"/>
    </location>
</feature>
<accession>A0ABQ6AAH0</accession>
<evidence type="ECO:0000256" key="5">
    <source>
        <dbReference type="ARBA" id="ARBA00023136"/>
    </source>
</evidence>
<sequence>MTQENPGIENLADSSSDEMSYTAHELKRETGWMGAFVIGLAGTILVTGIAPVMVTTLGAACIPVTVVITLTGWLLCLFLAELAAMMPERTGGAPSYAYPAFKDRWPRFAKHINGVTAWMYWLGWFPVGPLNMILASFYIAALFGLNTTAGINPLGTPIAYWTLGISVVGMLLFFIPAYLGIRFGAGFAKILAFLSMVPLTFIAVAWIFSPSVVHLSELSGFKHLDGTGFFTPMSGYNWLTVYIGYSFLLTWNVIAMEAAACYIGECADPARDAKIALNLEGGYGVFIYTLVPIAFVVVLGAKALSNSALADPKAIFVTFASKLFPGIGGALDWLIAGMLIVALALSALNAIMGSGRALYQMALDGEFPRFFQKLNKHGVPANAMGFNVFCSLIVVFMGGAVQIYTFSNVGYTASFIPVLIGYFILRQDKKDAKRPFKLPEFMKWVALAMAAFYFVIWSYGGYIYSAMGGARLYYWLGWATLFAYLPFYWYRTYIENPRVKASQGIYIAAGD</sequence>
<organism evidence="7 8">
    <name type="scientific">Acidocella aquatica</name>
    <dbReference type="NCBI Taxonomy" id="1922313"/>
    <lineage>
        <taxon>Bacteria</taxon>
        <taxon>Pseudomonadati</taxon>
        <taxon>Pseudomonadota</taxon>
        <taxon>Alphaproteobacteria</taxon>
        <taxon>Acetobacterales</taxon>
        <taxon>Acidocellaceae</taxon>
        <taxon>Acidocella</taxon>
    </lineage>
</organism>
<evidence type="ECO:0000256" key="4">
    <source>
        <dbReference type="ARBA" id="ARBA00022989"/>
    </source>
</evidence>
<dbReference type="Pfam" id="PF13520">
    <property type="entry name" value="AA_permease_2"/>
    <property type="match status" value="1"/>
</dbReference>
<dbReference type="InterPro" id="IPR002293">
    <property type="entry name" value="AA/rel_permease1"/>
</dbReference>
<evidence type="ECO:0000256" key="2">
    <source>
        <dbReference type="ARBA" id="ARBA00022475"/>
    </source>
</evidence>
<evidence type="ECO:0000256" key="6">
    <source>
        <dbReference type="SAM" id="Phobius"/>
    </source>
</evidence>
<comment type="subcellular location">
    <subcellularLocation>
        <location evidence="1">Cell membrane</location>
        <topology evidence="1">Multi-pass membrane protein</topology>
    </subcellularLocation>
</comment>
<feature type="transmembrane region" description="Helical" evidence="6">
    <location>
        <begin position="379"/>
        <end position="403"/>
    </location>
</feature>
<feature type="transmembrane region" description="Helical" evidence="6">
    <location>
        <begin position="191"/>
        <end position="209"/>
    </location>
</feature>
<feature type="transmembrane region" description="Helical" evidence="6">
    <location>
        <begin position="57"/>
        <end position="80"/>
    </location>
</feature>
<keyword evidence="3 6" id="KW-0812">Transmembrane</keyword>
<dbReference type="InterPro" id="IPR050367">
    <property type="entry name" value="APC_superfamily"/>
</dbReference>
<feature type="transmembrane region" description="Helical" evidence="6">
    <location>
        <begin position="32"/>
        <end position="51"/>
    </location>
</feature>
<dbReference type="PIRSF" id="PIRSF006060">
    <property type="entry name" value="AA_transporter"/>
    <property type="match status" value="1"/>
</dbReference>
<keyword evidence="4 6" id="KW-1133">Transmembrane helix</keyword>
<dbReference type="PANTHER" id="PTHR42770">
    <property type="entry name" value="AMINO ACID TRANSPORTER-RELATED"/>
    <property type="match status" value="1"/>
</dbReference>
<feature type="transmembrane region" description="Helical" evidence="6">
    <location>
        <begin position="333"/>
        <end position="359"/>
    </location>
</feature>
<evidence type="ECO:0000256" key="1">
    <source>
        <dbReference type="ARBA" id="ARBA00004651"/>
    </source>
</evidence>
<gene>
    <name evidence="7" type="ORF">GCM10010909_25120</name>
</gene>
<proteinExistence type="predicted"/>
<name>A0ABQ6AAH0_9PROT</name>
<evidence type="ECO:0000313" key="7">
    <source>
        <dbReference type="EMBL" id="GLR67831.1"/>
    </source>
</evidence>
<feature type="transmembrane region" description="Helical" evidence="6">
    <location>
        <begin position="472"/>
        <end position="490"/>
    </location>
</feature>
<feature type="transmembrane region" description="Helical" evidence="6">
    <location>
        <begin position="117"/>
        <end position="138"/>
    </location>
</feature>
<keyword evidence="5 6" id="KW-0472">Membrane</keyword>
<evidence type="ECO:0000256" key="3">
    <source>
        <dbReference type="ARBA" id="ARBA00022692"/>
    </source>
</evidence>
<dbReference type="Proteomes" id="UP001156641">
    <property type="component" value="Unassembled WGS sequence"/>
</dbReference>
<reference evidence="8" key="1">
    <citation type="journal article" date="2019" name="Int. J. Syst. Evol. Microbiol.">
        <title>The Global Catalogue of Microorganisms (GCM) 10K type strain sequencing project: providing services to taxonomists for standard genome sequencing and annotation.</title>
        <authorList>
            <consortium name="The Broad Institute Genomics Platform"/>
            <consortium name="The Broad Institute Genome Sequencing Center for Infectious Disease"/>
            <person name="Wu L."/>
            <person name="Ma J."/>
        </authorList>
    </citation>
    <scope>NUCLEOTIDE SEQUENCE [LARGE SCALE GENOMIC DNA]</scope>
    <source>
        <strain evidence="8">NBRC 112502</strain>
    </source>
</reference>
<comment type="caution">
    <text evidence="7">The sequence shown here is derived from an EMBL/GenBank/DDBJ whole genome shotgun (WGS) entry which is preliminary data.</text>
</comment>
<feature type="transmembrane region" description="Helical" evidence="6">
    <location>
        <begin position="242"/>
        <end position="264"/>
    </location>
</feature>
<feature type="transmembrane region" description="Helical" evidence="6">
    <location>
        <begin position="158"/>
        <end position="179"/>
    </location>
</feature>
<evidence type="ECO:0000313" key="8">
    <source>
        <dbReference type="Proteomes" id="UP001156641"/>
    </source>
</evidence>
<feature type="transmembrane region" description="Helical" evidence="6">
    <location>
        <begin position="445"/>
        <end position="466"/>
    </location>
</feature>
<dbReference type="PANTHER" id="PTHR42770:SF7">
    <property type="entry name" value="MEMBRANE PROTEIN"/>
    <property type="match status" value="1"/>
</dbReference>
<dbReference type="Gene3D" id="1.20.1740.10">
    <property type="entry name" value="Amino acid/polyamine transporter I"/>
    <property type="match status" value="1"/>
</dbReference>